<dbReference type="PANTHER" id="PTHR11808">
    <property type="entry name" value="TRANS-SULFURATION ENZYME FAMILY MEMBER"/>
    <property type="match status" value="1"/>
</dbReference>
<organism evidence="4 5">
    <name type="scientific">Lacihabitans lacunae</name>
    <dbReference type="NCBI Taxonomy" id="1028214"/>
    <lineage>
        <taxon>Bacteria</taxon>
        <taxon>Pseudomonadati</taxon>
        <taxon>Bacteroidota</taxon>
        <taxon>Cytophagia</taxon>
        <taxon>Cytophagales</taxon>
        <taxon>Leadbetterellaceae</taxon>
        <taxon>Lacihabitans</taxon>
    </lineage>
</organism>
<dbReference type="EMBL" id="JBHRYQ010000001">
    <property type="protein sequence ID" value="MFC3809990.1"/>
    <property type="molecule type" value="Genomic_DNA"/>
</dbReference>
<evidence type="ECO:0000256" key="1">
    <source>
        <dbReference type="ARBA" id="ARBA00001933"/>
    </source>
</evidence>
<accession>A0ABV7YSM1</accession>
<dbReference type="Proteomes" id="UP001595616">
    <property type="component" value="Unassembled WGS sequence"/>
</dbReference>
<comment type="cofactor">
    <cofactor evidence="1 3">
        <name>pyridoxal 5'-phosphate</name>
        <dbReference type="ChEBI" id="CHEBI:597326"/>
    </cofactor>
</comment>
<proteinExistence type="inferred from homology"/>
<keyword evidence="2 3" id="KW-0663">Pyridoxal phosphate</keyword>
<dbReference type="InterPro" id="IPR015421">
    <property type="entry name" value="PyrdxlP-dep_Trfase_major"/>
</dbReference>
<dbReference type="CDD" id="cd00614">
    <property type="entry name" value="CGS_like"/>
    <property type="match status" value="1"/>
</dbReference>
<keyword evidence="5" id="KW-1185">Reference proteome</keyword>
<comment type="caution">
    <text evidence="4">The sequence shown here is derived from an EMBL/GenBank/DDBJ whole genome shotgun (WGS) entry which is preliminary data.</text>
</comment>
<dbReference type="PANTHER" id="PTHR11808:SF80">
    <property type="entry name" value="CYSTATHIONINE GAMMA-LYASE"/>
    <property type="match status" value="1"/>
</dbReference>
<reference evidence="5" key="1">
    <citation type="journal article" date="2019" name="Int. J. Syst. Evol. Microbiol.">
        <title>The Global Catalogue of Microorganisms (GCM) 10K type strain sequencing project: providing services to taxonomists for standard genome sequencing and annotation.</title>
        <authorList>
            <consortium name="The Broad Institute Genomics Platform"/>
            <consortium name="The Broad Institute Genome Sequencing Center for Infectious Disease"/>
            <person name="Wu L."/>
            <person name="Ma J."/>
        </authorList>
    </citation>
    <scope>NUCLEOTIDE SEQUENCE [LARGE SCALE GENOMIC DNA]</scope>
    <source>
        <strain evidence="5">CECT 7956</strain>
    </source>
</reference>
<evidence type="ECO:0000313" key="5">
    <source>
        <dbReference type="Proteomes" id="UP001595616"/>
    </source>
</evidence>
<dbReference type="RefSeq" id="WP_379835708.1">
    <property type="nucleotide sequence ID" value="NZ_JBHRYQ010000001.1"/>
</dbReference>
<dbReference type="InterPro" id="IPR015422">
    <property type="entry name" value="PyrdxlP-dep_Trfase_small"/>
</dbReference>
<gene>
    <name evidence="4" type="ORF">ACFOOI_04945</name>
</gene>
<evidence type="ECO:0000256" key="3">
    <source>
        <dbReference type="RuleBase" id="RU362118"/>
    </source>
</evidence>
<dbReference type="PIRSF" id="PIRSF001434">
    <property type="entry name" value="CGS"/>
    <property type="match status" value="1"/>
</dbReference>
<comment type="similarity">
    <text evidence="3">Belongs to the trans-sulfuration enzymes family.</text>
</comment>
<dbReference type="InterPro" id="IPR015424">
    <property type="entry name" value="PyrdxlP-dep_Trfase"/>
</dbReference>
<dbReference type="SUPFAM" id="SSF53383">
    <property type="entry name" value="PLP-dependent transferases"/>
    <property type="match status" value="1"/>
</dbReference>
<evidence type="ECO:0000256" key="2">
    <source>
        <dbReference type="ARBA" id="ARBA00022898"/>
    </source>
</evidence>
<evidence type="ECO:0000313" key="4">
    <source>
        <dbReference type="EMBL" id="MFC3809990.1"/>
    </source>
</evidence>
<dbReference type="Pfam" id="PF01053">
    <property type="entry name" value="Cys_Met_Meta_PP"/>
    <property type="match status" value="1"/>
</dbReference>
<dbReference type="InterPro" id="IPR000277">
    <property type="entry name" value="Cys/Met-Metab_PyrdxlP-dep_enz"/>
</dbReference>
<protein>
    <submittedName>
        <fullName evidence="4">Trans-sulfuration enzyme family protein</fullName>
    </submittedName>
</protein>
<name>A0ABV7YSM1_9BACT</name>
<sequence length="389" mass="42892">MKKQTKLIRIQTEKTQFREHSTPLYMTSSFCFEDAQMGKDLFDNSLEGNIYSRFSNPTVQEFVDKVCMLEEMEDGIATSTGMAAVYAGFAAHLQSGDHIVSSKALFGSAHQIITQILPKWGISHTYVNASEPKEVWEAAIQPNTKMIYLETPSNPGLELVDMEMAGQIAKAHNLIYFVDNCFATPVLQVPATYGANLVVHSATKFMDGQGRVLGGIIVGTKEMIEPVRFFCRQTGPSLSPFNAWVLSKSLETLTLRVDKHCENAEKLALALEGLPGVKKVNYPFLPSHPQYDLAKKQMSAGGALVTIELEGGFERVIKFTKLLTIPSLTSNLGDSRTTITNPDTTTHAKVSKQDKELLGIFEGSMRISVGLEDIEDIIEDFKQAINGSN</sequence>
<dbReference type="Gene3D" id="3.40.640.10">
    <property type="entry name" value="Type I PLP-dependent aspartate aminotransferase-like (Major domain)"/>
    <property type="match status" value="1"/>
</dbReference>
<dbReference type="Gene3D" id="3.90.1150.10">
    <property type="entry name" value="Aspartate Aminotransferase, domain 1"/>
    <property type="match status" value="1"/>
</dbReference>